<dbReference type="PANTHER" id="PTHR13018">
    <property type="entry name" value="PROBABLE MEMBRANE PROTEIN DUF221-RELATED"/>
    <property type="match status" value="1"/>
</dbReference>
<evidence type="ECO:0000256" key="3">
    <source>
        <dbReference type="ARBA" id="ARBA00022448"/>
    </source>
</evidence>
<feature type="transmembrane region" description="Helical" evidence="8">
    <location>
        <begin position="37"/>
        <end position="59"/>
    </location>
</feature>
<evidence type="ECO:0000256" key="1">
    <source>
        <dbReference type="ARBA" id="ARBA00004141"/>
    </source>
</evidence>
<evidence type="ECO:0000259" key="11">
    <source>
        <dbReference type="Pfam" id="PF14703"/>
    </source>
</evidence>
<evidence type="ECO:0000256" key="8">
    <source>
        <dbReference type="SAM" id="Phobius"/>
    </source>
</evidence>
<feature type="transmembrane region" description="Helical" evidence="8">
    <location>
        <begin position="437"/>
        <end position="457"/>
    </location>
</feature>
<comment type="subcellular location">
    <subcellularLocation>
        <location evidence="1">Membrane</location>
        <topology evidence="1">Multi-pass membrane protein</topology>
    </subcellularLocation>
</comment>
<dbReference type="Pfam" id="PF02714">
    <property type="entry name" value="RSN1_7TM"/>
    <property type="match status" value="1"/>
</dbReference>
<dbReference type="InParanoid" id="V5FU51"/>
<feature type="domain" description="CSC1/OSCA1-like 7TM region" evidence="9">
    <location>
        <begin position="388"/>
        <end position="671"/>
    </location>
</feature>
<accession>V5FU51</accession>
<feature type="transmembrane region" description="Helical" evidence="8">
    <location>
        <begin position="678"/>
        <end position="698"/>
    </location>
</feature>
<dbReference type="InterPro" id="IPR027815">
    <property type="entry name" value="CSC1/OSCA1-like_cyt"/>
</dbReference>
<evidence type="ECO:0000256" key="7">
    <source>
        <dbReference type="SAM" id="MobiDB-lite"/>
    </source>
</evidence>
<keyword evidence="5 8" id="KW-1133">Transmembrane helix</keyword>
<dbReference type="OrthoDB" id="2150324at2759"/>
<evidence type="ECO:0000256" key="6">
    <source>
        <dbReference type="ARBA" id="ARBA00023136"/>
    </source>
</evidence>
<feature type="region of interest" description="Disordered" evidence="7">
    <location>
        <begin position="843"/>
        <end position="964"/>
    </location>
</feature>
<keyword evidence="4 8" id="KW-0812">Transmembrane</keyword>
<dbReference type="Pfam" id="PF13967">
    <property type="entry name" value="RSN1_TM"/>
    <property type="match status" value="1"/>
</dbReference>
<name>V5FU51_BYSSN</name>
<comment type="caution">
    <text evidence="12">The sequence shown here is derived from an EMBL/GenBank/DDBJ whole genome shotgun (WGS) entry which is preliminary data.</text>
</comment>
<dbReference type="eggNOG" id="KOG1134">
    <property type="taxonomic scope" value="Eukaryota"/>
</dbReference>
<dbReference type="InterPro" id="IPR045122">
    <property type="entry name" value="Csc1-like"/>
</dbReference>
<comment type="similarity">
    <text evidence="2">Belongs to the CSC1 (TC 1.A.17) family.</text>
</comment>
<evidence type="ECO:0000313" key="13">
    <source>
        <dbReference type="Proteomes" id="UP000018001"/>
    </source>
</evidence>
<evidence type="ECO:0000259" key="9">
    <source>
        <dbReference type="Pfam" id="PF02714"/>
    </source>
</evidence>
<feature type="transmembrane region" description="Helical" evidence="8">
    <location>
        <begin position="484"/>
        <end position="510"/>
    </location>
</feature>
<feature type="transmembrane region" description="Helical" evidence="8">
    <location>
        <begin position="595"/>
        <end position="615"/>
    </location>
</feature>
<dbReference type="GO" id="GO:0005227">
    <property type="term" value="F:calcium-activated cation channel activity"/>
    <property type="evidence" value="ECO:0007669"/>
    <property type="project" value="InterPro"/>
</dbReference>
<dbReference type="InterPro" id="IPR003864">
    <property type="entry name" value="CSC1/OSCA1-like_7TM"/>
</dbReference>
<dbReference type="EMBL" id="BAUL01000134">
    <property type="protein sequence ID" value="GAD95583.1"/>
    <property type="molecule type" value="Genomic_DNA"/>
</dbReference>
<dbReference type="GO" id="GO:0005886">
    <property type="term" value="C:plasma membrane"/>
    <property type="evidence" value="ECO:0007669"/>
    <property type="project" value="TreeGrafter"/>
</dbReference>
<organism evidence="12 13">
    <name type="scientific">Byssochlamys spectabilis (strain No. 5 / NBRC 109023)</name>
    <name type="common">Paecilomyces variotii</name>
    <dbReference type="NCBI Taxonomy" id="1356009"/>
    <lineage>
        <taxon>Eukaryota</taxon>
        <taxon>Fungi</taxon>
        <taxon>Dikarya</taxon>
        <taxon>Ascomycota</taxon>
        <taxon>Pezizomycotina</taxon>
        <taxon>Eurotiomycetes</taxon>
        <taxon>Eurotiomycetidae</taxon>
        <taxon>Eurotiales</taxon>
        <taxon>Thermoascaceae</taxon>
        <taxon>Paecilomyces</taxon>
    </lineage>
</organism>
<reference evidence="13" key="1">
    <citation type="journal article" date="2014" name="Genome Announc.">
        <title>Draft genome sequence of the formaldehyde-resistant fungus Byssochlamys spectabilis No. 5 (anamorph Paecilomyces variotii No. 5) (NBRC109023).</title>
        <authorList>
            <person name="Oka T."/>
            <person name="Ekino K."/>
            <person name="Fukuda K."/>
            <person name="Nomura Y."/>
        </authorList>
    </citation>
    <scope>NUCLEOTIDE SEQUENCE [LARGE SCALE GENOMIC DNA]</scope>
    <source>
        <strain evidence="13">No. 5 / NBRC 109023</strain>
    </source>
</reference>
<feature type="region of interest" description="Disordered" evidence="7">
    <location>
        <begin position="278"/>
        <end position="300"/>
    </location>
</feature>
<feature type="compositionally biased region" description="Low complexity" evidence="7">
    <location>
        <begin position="850"/>
        <end position="860"/>
    </location>
</feature>
<evidence type="ECO:0000313" key="12">
    <source>
        <dbReference type="EMBL" id="GAD95583.1"/>
    </source>
</evidence>
<keyword evidence="6 8" id="KW-0472">Membrane</keyword>
<feature type="compositionally biased region" description="Basic and acidic residues" evidence="7">
    <location>
        <begin position="870"/>
        <end position="889"/>
    </location>
</feature>
<evidence type="ECO:0000256" key="5">
    <source>
        <dbReference type="ARBA" id="ARBA00022989"/>
    </source>
</evidence>
<dbReference type="HOGENOM" id="CLU_009187_1_0_1"/>
<dbReference type="PANTHER" id="PTHR13018:SF149">
    <property type="entry name" value="DOMAIN PROTEIN, PUTATIVE (AFU_ORTHOLOGUE AFUA_3G11660)-RELATED"/>
    <property type="match status" value="1"/>
</dbReference>
<dbReference type="Pfam" id="PF14703">
    <property type="entry name" value="PHM7_cyt"/>
    <property type="match status" value="1"/>
</dbReference>
<feature type="domain" description="CSC1/OSCA1-like N-terminal transmembrane" evidence="10">
    <location>
        <begin position="37"/>
        <end position="188"/>
    </location>
</feature>
<gene>
    <name evidence="12" type="ORF">PVAR5_4229</name>
</gene>
<proteinExistence type="inferred from homology"/>
<dbReference type="AlphaFoldDB" id="V5FU51"/>
<feature type="transmembrane region" description="Helical" evidence="8">
    <location>
        <begin position="621"/>
        <end position="640"/>
    </location>
</feature>
<protein>
    <submittedName>
        <fullName evidence="12">DUF221 domain protein</fullName>
    </submittedName>
</protein>
<feature type="transmembrane region" description="Helical" evidence="8">
    <location>
        <begin position="160"/>
        <end position="186"/>
    </location>
</feature>
<evidence type="ECO:0000256" key="4">
    <source>
        <dbReference type="ARBA" id="ARBA00022692"/>
    </source>
</evidence>
<feature type="transmembrane region" description="Helical" evidence="8">
    <location>
        <begin position="123"/>
        <end position="140"/>
    </location>
</feature>
<dbReference type="InterPro" id="IPR032880">
    <property type="entry name" value="CSC1/OSCA1-like_N"/>
</dbReference>
<evidence type="ECO:0000259" key="10">
    <source>
        <dbReference type="Pfam" id="PF13967"/>
    </source>
</evidence>
<feature type="transmembrane region" description="Helical" evidence="8">
    <location>
        <begin position="393"/>
        <end position="417"/>
    </location>
</feature>
<evidence type="ECO:0000256" key="2">
    <source>
        <dbReference type="ARBA" id="ARBA00007779"/>
    </source>
</evidence>
<keyword evidence="3" id="KW-0813">Transport</keyword>
<feature type="transmembrane region" description="Helical" evidence="8">
    <location>
        <begin position="552"/>
        <end position="574"/>
    </location>
</feature>
<feature type="transmembrane region" description="Helical" evidence="8">
    <location>
        <begin position="652"/>
        <end position="672"/>
    </location>
</feature>
<dbReference type="Proteomes" id="UP000018001">
    <property type="component" value="Unassembled WGS sequence"/>
</dbReference>
<keyword evidence="13" id="KW-1185">Reference proteome</keyword>
<feature type="domain" description="CSC1/OSCA1-like cytosolic" evidence="11">
    <location>
        <begin position="211"/>
        <end position="377"/>
    </location>
</feature>
<sequence>MDHISDLARRQTDADSPAAQFLHLIQNPFKSAFQVNAIWASLGTSIGISILLVLFFSFVRPRHSLVYAPKKKYADQLHAPPPVGKGLFAWLKPVLRTKEDDLVDRIGLDATVFLRFAKMLRNIFIFLSIIGCTVMIPVNIAESSNAGTADYPKFTLMTPLVVPASAIWSQVIMAWAFDAIVMYFLWRNYVGICALRRRYFESSEYQRSLHARTLLVTDIPQPLRSDEGLLRLTDEINPTAALPRAAIGRNVRDLPRLIKEHEEMVRKLESVLSKYLKNPDSLPPKRPTLRPPRKYRDERSDGKVDAIDYLTDRIHELEVEIKDVRDSIDKRNAMPYGFASWESIEHAHAAAYMARRKHPQGTTIRLAPRPHDIIWENLPLSKQARKWKRFMNYIWTSLLTIVWIVPNAMIAIFLSNLSNLGLVWPAFQTSLSQNSKVWAAVQGIAAPLLTSLVYLILPILFRRMAIRAGDVTKTSRERHVIRHLYSFFVFNNLIVFSTFSAAWGFVAAVVDAKNHDENAWKAIQDGEFFKKVMGALCQVSPFWVSWLLQRNLGAMVDLAQLLNLAWTWFAKAFLSPTPRQRIQWTAPPPFDYASYYNYFLFYATVALCFSTLQPIVLLATALYFGLDAWLKKYLLLYIFVTKTESGGRFWRVLFNRMIFAILLSNFIIALVVKANGVWIQIYCMVPLPFLIIGFKFFCKRKFDDNMQYYNKANLTDSEALGVGKPGKKAGDRLHSRFGHPALYKPLPTPMVHAKAAEALKQIYRGRLGTPDSSVDHTDIAMQSMSAAQPGKTTGPGAAPYEVVPENHLDFSYFKNRADFREEFGGGIYGRPEDLISERSQTPKSFLGEWSPSSSRASSPTPSLPQLPGRKGYEGLDIADGRPSDLDHPAFRRPVSPGDTGALTPGAGMYHLSNESETRLLNHAQQPAENGGPNPLDRWRTGGYGPLEQEEQDPYTSYDYYRGRR</sequence>